<evidence type="ECO:0000313" key="1">
    <source>
        <dbReference type="EMBL" id="PWB06740.1"/>
    </source>
</evidence>
<keyword evidence="2" id="KW-1185">Reference proteome</keyword>
<evidence type="ECO:0008006" key="3">
    <source>
        <dbReference type="Google" id="ProtNLM"/>
    </source>
</evidence>
<dbReference type="AlphaFoldDB" id="A0A2V1IV18"/>
<comment type="caution">
    <text evidence="1">The sequence shown here is derived from an EMBL/GenBank/DDBJ whole genome shotgun (WGS) entry which is preliminary data.</text>
</comment>
<accession>A0A2V1IV18</accession>
<dbReference type="Proteomes" id="UP000244925">
    <property type="component" value="Unassembled WGS sequence"/>
</dbReference>
<name>A0A2V1IV18_9BACT</name>
<dbReference type="EMBL" id="PUBV01000020">
    <property type="protein sequence ID" value="PWB06740.1"/>
    <property type="molecule type" value="Genomic_DNA"/>
</dbReference>
<reference evidence="2" key="1">
    <citation type="submission" date="2018-02" db="EMBL/GenBank/DDBJ databases">
        <authorList>
            <person name="Clavel T."/>
            <person name="Strowig T."/>
        </authorList>
    </citation>
    <scope>NUCLEOTIDE SEQUENCE [LARGE SCALE GENOMIC DNA]</scope>
    <source>
        <strain evidence="2">DSM 100764</strain>
    </source>
</reference>
<dbReference type="GeneID" id="93424741"/>
<protein>
    <recommendedName>
        <fullName evidence="3">DUF91 domain-containing protein</fullName>
    </recommendedName>
</protein>
<sequence length="285" mass="31762">MDIIDTIIQTEKTRENVRKAIPVLIHWAQTGQTNHTYSDLIIVLGKNRFSGVGHVLGMVQDVVEALAKKLETKIPTLNSLIKDKNTGLPAAGFSYVEPSYNTWSDEGKRIFVKGLDEEAINYPHWNMILDELGLSPLLSFSPEEIDKIKNPQRCSFGGESPEHKALKDYVKSHPSCLGVTEIINADVEHILPSGDRLDVYFECIDGSRVAVEVKPSISDDSDITRGIFQCIKYKAILEALTKADGTNAPVKAILVVRRDFSDLHQRLINLLGVDVQIIELNTEEI</sequence>
<organism evidence="1 2">
    <name type="scientific">Paramuribaculum intestinale</name>
    <dbReference type="NCBI Taxonomy" id="2094151"/>
    <lineage>
        <taxon>Bacteria</taxon>
        <taxon>Pseudomonadati</taxon>
        <taxon>Bacteroidota</taxon>
        <taxon>Bacteroidia</taxon>
        <taxon>Bacteroidales</taxon>
        <taxon>Muribaculaceae</taxon>
        <taxon>Paramuribaculum</taxon>
    </lineage>
</organism>
<gene>
    <name evidence="1" type="ORF">C5O25_09460</name>
</gene>
<dbReference type="RefSeq" id="WP_107036499.1">
    <property type="nucleotide sequence ID" value="NZ_CP098825.1"/>
</dbReference>
<proteinExistence type="predicted"/>
<evidence type="ECO:0000313" key="2">
    <source>
        <dbReference type="Proteomes" id="UP000244925"/>
    </source>
</evidence>